<dbReference type="Pfam" id="PF01425">
    <property type="entry name" value="Amidase"/>
    <property type="match status" value="1"/>
</dbReference>
<evidence type="ECO:0000313" key="9">
    <source>
        <dbReference type="Proteomes" id="UP001174694"/>
    </source>
</evidence>
<feature type="active site" description="Charge relay system" evidence="5">
    <location>
        <position position="208"/>
    </location>
</feature>
<evidence type="ECO:0000256" key="2">
    <source>
        <dbReference type="ARBA" id="ARBA00009199"/>
    </source>
</evidence>
<dbReference type="PIRSF" id="PIRSF001221">
    <property type="entry name" value="Amidase_fungi"/>
    <property type="match status" value="1"/>
</dbReference>
<evidence type="ECO:0000313" key="8">
    <source>
        <dbReference type="EMBL" id="KAJ9151117.1"/>
    </source>
</evidence>
<dbReference type="PROSITE" id="PS00571">
    <property type="entry name" value="AMIDASES"/>
    <property type="match status" value="1"/>
</dbReference>
<dbReference type="GO" id="GO:0004040">
    <property type="term" value="F:amidase activity"/>
    <property type="evidence" value="ECO:0007669"/>
    <property type="project" value="UniProtKB-EC"/>
</dbReference>
<keyword evidence="4" id="KW-0378">Hydrolase</keyword>
<dbReference type="Gene3D" id="3.90.1300.10">
    <property type="entry name" value="Amidase signature (AS) domain"/>
    <property type="match status" value="1"/>
</dbReference>
<comment type="similarity">
    <text evidence="2">Belongs to the amidase family.</text>
</comment>
<evidence type="ECO:0000259" key="7">
    <source>
        <dbReference type="Pfam" id="PF01425"/>
    </source>
</evidence>
<feature type="binding site" evidence="6">
    <location>
        <begin position="229"/>
        <end position="232"/>
    </location>
    <ligand>
        <name>substrate</name>
    </ligand>
</feature>
<feature type="active site" description="Acyl-ester intermediate" evidence="5">
    <location>
        <position position="232"/>
    </location>
</feature>
<feature type="domain" description="Amidase" evidence="7">
    <location>
        <begin position="78"/>
        <end position="528"/>
    </location>
</feature>
<proteinExistence type="inferred from homology"/>
<evidence type="ECO:0000256" key="3">
    <source>
        <dbReference type="ARBA" id="ARBA00012922"/>
    </source>
</evidence>
<dbReference type="Proteomes" id="UP001174694">
    <property type="component" value="Unassembled WGS sequence"/>
</dbReference>
<evidence type="ECO:0000256" key="1">
    <source>
        <dbReference type="ARBA" id="ARBA00001311"/>
    </source>
</evidence>
<dbReference type="EMBL" id="JANBVO010000006">
    <property type="protein sequence ID" value="KAJ9151117.1"/>
    <property type="molecule type" value="Genomic_DNA"/>
</dbReference>
<feature type="active site" description="Charge relay system" evidence="5">
    <location>
        <position position="133"/>
    </location>
</feature>
<comment type="catalytic activity">
    <reaction evidence="1">
        <text>a monocarboxylic acid amide + H2O = a monocarboxylate + NH4(+)</text>
        <dbReference type="Rhea" id="RHEA:12020"/>
        <dbReference type="ChEBI" id="CHEBI:15377"/>
        <dbReference type="ChEBI" id="CHEBI:28938"/>
        <dbReference type="ChEBI" id="CHEBI:35757"/>
        <dbReference type="ChEBI" id="CHEBI:83628"/>
        <dbReference type="EC" id="3.5.1.4"/>
    </reaction>
</comment>
<protein>
    <recommendedName>
        <fullName evidence="3">amidase</fullName>
        <ecNumber evidence="3">3.5.1.4</ecNumber>
    </recommendedName>
</protein>
<dbReference type="InterPro" id="IPR023631">
    <property type="entry name" value="Amidase_dom"/>
</dbReference>
<reference evidence="8" key="1">
    <citation type="submission" date="2022-07" db="EMBL/GenBank/DDBJ databases">
        <title>Fungi with potential for degradation of polypropylene.</title>
        <authorList>
            <person name="Gostincar C."/>
        </authorList>
    </citation>
    <scope>NUCLEOTIDE SEQUENCE</scope>
    <source>
        <strain evidence="8">EXF-13308</strain>
    </source>
</reference>
<accession>A0AA38RZU6</accession>
<name>A0AA38RZU6_9PEZI</name>
<sequence>MVESYLERAAEKRSHQLQLIPSEWRLKDIPSFESVPDALDYIRTSGVLSSEELAITETSDITSLLQKLAQGELSSLQVVKAFAKRAAIAQQLTNCCTELFFEEAFDDARKLDDSLSKTGKTAGPLHGLPVSVKDCFKVKGQDTTVGWVGLIDKPAEEDAYAVAALRKLGAVIYLKTNVPQSMMMSDSFNHVFGQTVNTLNRNLISGGSSGGESSLIAARASPLGLGTDIGGSIRIPAALCGLYGLSPTLSRQPHNRGGPRQNIVLPVAGPMATSLASIEAYMQALQHAKPWEIDPRGAPLPWRAEECTIAPSRRLKVGYVVDDGVVKPQPPVARAVGQVVAALKAAGHEVVEWDATSHAHGYELFEKAILSDGGAACRRLCEMSGEPLIEGMLVGTSANLLTTDETHELLGQKFDYEAKYLHRWHAAGLDALIMPVTPWVGYKPWTWVKSHQYVGYTSMFNLLNWPSLVIPVTRVSKELDEPVPQDWVDHHGRNPSDEFNKQQYDFNLVEGMPVGVQILCGKHEDEKCIAVGKVIESLLGQGLDKKEGL</sequence>
<evidence type="ECO:0000256" key="4">
    <source>
        <dbReference type="ARBA" id="ARBA00022801"/>
    </source>
</evidence>
<dbReference type="PANTHER" id="PTHR46072:SF1">
    <property type="entry name" value="AMIDASE"/>
    <property type="match status" value="1"/>
</dbReference>
<dbReference type="InterPro" id="IPR020556">
    <property type="entry name" value="Amidase_CS"/>
</dbReference>
<dbReference type="PANTHER" id="PTHR46072">
    <property type="entry name" value="AMIDASE-RELATED-RELATED"/>
    <property type="match status" value="1"/>
</dbReference>
<keyword evidence="9" id="KW-1185">Reference proteome</keyword>
<comment type="caution">
    <text evidence="8">The sequence shown here is derived from an EMBL/GenBank/DDBJ whole genome shotgun (WGS) entry which is preliminary data.</text>
</comment>
<evidence type="ECO:0000256" key="5">
    <source>
        <dbReference type="PIRSR" id="PIRSR001221-1"/>
    </source>
</evidence>
<dbReference type="AlphaFoldDB" id="A0AA38RZU6"/>
<gene>
    <name evidence="8" type="ORF">NKR23_g3300</name>
</gene>
<evidence type="ECO:0000256" key="6">
    <source>
        <dbReference type="PIRSR" id="PIRSR001221-2"/>
    </source>
</evidence>
<feature type="binding site" evidence="6">
    <location>
        <position position="208"/>
    </location>
    <ligand>
        <name>substrate</name>
    </ligand>
</feature>
<dbReference type="InterPro" id="IPR036928">
    <property type="entry name" value="AS_sf"/>
</dbReference>
<dbReference type="SUPFAM" id="SSF75304">
    <property type="entry name" value="Amidase signature (AS) enzymes"/>
    <property type="match status" value="1"/>
</dbReference>
<dbReference type="EC" id="3.5.1.4" evidence="3"/>
<organism evidence="8 9">
    <name type="scientific">Pleurostoma richardsiae</name>
    <dbReference type="NCBI Taxonomy" id="41990"/>
    <lineage>
        <taxon>Eukaryota</taxon>
        <taxon>Fungi</taxon>
        <taxon>Dikarya</taxon>
        <taxon>Ascomycota</taxon>
        <taxon>Pezizomycotina</taxon>
        <taxon>Sordariomycetes</taxon>
        <taxon>Sordariomycetidae</taxon>
        <taxon>Calosphaeriales</taxon>
        <taxon>Pleurostomataceae</taxon>
        <taxon>Pleurostoma</taxon>
    </lineage>
</organism>
<feature type="binding site" evidence="6">
    <location>
        <position position="182"/>
    </location>
    <ligand>
        <name>substrate</name>
    </ligand>
</feature>